<dbReference type="CDD" id="cd12116">
    <property type="entry name" value="A_NRPS_Ta1_like"/>
    <property type="match status" value="2"/>
</dbReference>
<dbReference type="NCBIfam" id="NF003417">
    <property type="entry name" value="PRK04813.1"/>
    <property type="match status" value="4"/>
</dbReference>
<dbReference type="Pfam" id="PF00501">
    <property type="entry name" value="AMP-binding"/>
    <property type="match status" value="4"/>
</dbReference>
<feature type="domain" description="Carrier" evidence="4">
    <location>
        <begin position="2057"/>
        <end position="2131"/>
    </location>
</feature>
<dbReference type="Pfam" id="PF00668">
    <property type="entry name" value="Condensation"/>
    <property type="match status" value="5"/>
</dbReference>
<dbReference type="Gene3D" id="3.30.559.30">
    <property type="entry name" value="Nonribosomal peptide synthetase, condensation domain"/>
    <property type="match status" value="5"/>
</dbReference>
<dbReference type="Gene3D" id="3.30.300.30">
    <property type="match status" value="4"/>
</dbReference>
<feature type="domain" description="Carrier" evidence="4">
    <location>
        <begin position="4625"/>
        <end position="4702"/>
    </location>
</feature>
<reference evidence="5 6" key="1">
    <citation type="submission" date="2016-10" db="EMBL/GenBank/DDBJ databases">
        <authorList>
            <person name="Varghese N."/>
            <person name="Submissions S."/>
        </authorList>
    </citation>
    <scope>NUCLEOTIDE SEQUENCE [LARGE SCALE GENOMIC DNA]</scope>
    <source>
        <strain evidence="5 6">BS2771</strain>
    </source>
</reference>
<dbReference type="PANTHER" id="PTHR45398">
    <property type="match status" value="1"/>
</dbReference>
<dbReference type="InterPro" id="IPR000873">
    <property type="entry name" value="AMP-dep_synth/lig_dom"/>
</dbReference>
<dbReference type="PROSITE" id="PS00012">
    <property type="entry name" value="PHOSPHOPANTETHEINE"/>
    <property type="match status" value="3"/>
</dbReference>
<dbReference type="InterPro" id="IPR045851">
    <property type="entry name" value="AMP-bd_C_sf"/>
</dbReference>
<dbReference type="Proteomes" id="UP000199620">
    <property type="component" value="Chromosome I"/>
</dbReference>
<dbReference type="SMART" id="SM00823">
    <property type="entry name" value="PKS_PP"/>
    <property type="match status" value="3"/>
</dbReference>
<evidence type="ECO:0000313" key="6">
    <source>
        <dbReference type="Proteomes" id="UP000199620"/>
    </source>
</evidence>
<dbReference type="InterPro" id="IPR020806">
    <property type="entry name" value="PKS_PP-bd"/>
</dbReference>
<dbReference type="InterPro" id="IPR001242">
    <property type="entry name" value="Condensation_dom"/>
</dbReference>
<feature type="domain" description="Carrier" evidence="4">
    <location>
        <begin position="3567"/>
        <end position="3641"/>
    </location>
</feature>
<dbReference type="PROSITE" id="PS50075">
    <property type="entry name" value="CARRIER"/>
    <property type="match status" value="4"/>
</dbReference>
<dbReference type="CDD" id="cd19531">
    <property type="entry name" value="LCL_NRPS-like"/>
    <property type="match status" value="2"/>
</dbReference>
<dbReference type="RefSeq" id="WP_090291443.1">
    <property type="nucleotide sequence ID" value="NZ_LT629800.1"/>
</dbReference>
<dbReference type="SUPFAM" id="SSF56801">
    <property type="entry name" value="Acetyl-CoA synthetase-like"/>
    <property type="match status" value="4"/>
</dbReference>
<dbReference type="Gene3D" id="1.10.1200.10">
    <property type="entry name" value="ACP-like"/>
    <property type="match status" value="4"/>
</dbReference>
<keyword evidence="3" id="KW-0597">Phosphoprotein</keyword>
<dbReference type="PANTHER" id="PTHR45398:SF1">
    <property type="entry name" value="ENZYME, PUTATIVE (JCVI)-RELATED"/>
    <property type="match status" value="1"/>
</dbReference>
<dbReference type="SUPFAM" id="SSF52777">
    <property type="entry name" value="CoA-dependent acyltransferases"/>
    <property type="match status" value="10"/>
</dbReference>
<dbReference type="CDD" id="cd17649">
    <property type="entry name" value="A_NRPS_PvdJ-like"/>
    <property type="match status" value="1"/>
</dbReference>
<dbReference type="SUPFAM" id="SSF53474">
    <property type="entry name" value="alpha/beta-Hydrolases"/>
    <property type="match status" value="1"/>
</dbReference>
<dbReference type="InterPro" id="IPR009081">
    <property type="entry name" value="PP-bd_ACP"/>
</dbReference>
<dbReference type="InterPro" id="IPR029058">
    <property type="entry name" value="AB_hydrolase_fold"/>
</dbReference>
<dbReference type="EMBL" id="LT629800">
    <property type="protein sequence ID" value="SDU97657.1"/>
    <property type="molecule type" value="Genomic_DNA"/>
</dbReference>
<dbReference type="InterPro" id="IPR036736">
    <property type="entry name" value="ACP-like_sf"/>
</dbReference>
<dbReference type="Gene3D" id="3.40.50.980">
    <property type="match status" value="8"/>
</dbReference>
<dbReference type="NCBIfam" id="TIGR01720">
    <property type="entry name" value="NRPS-para261"/>
    <property type="match status" value="1"/>
</dbReference>
<organism evidence="5 6">
    <name type="scientific">Pseudomonas brenneri</name>
    <dbReference type="NCBI Taxonomy" id="129817"/>
    <lineage>
        <taxon>Bacteria</taxon>
        <taxon>Pseudomonadati</taxon>
        <taxon>Pseudomonadota</taxon>
        <taxon>Gammaproteobacteria</taxon>
        <taxon>Pseudomonadales</taxon>
        <taxon>Pseudomonadaceae</taxon>
        <taxon>Pseudomonas</taxon>
    </lineage>
</organism>
<dbReference type="Pfam" id="PF00550">
    <property type="entry name" value="PP-binding"/>
    <property type="match status" value="4"/>
</dbReference>
<sequence>MQELIESVGKLSAKQRKALAVLLKQKGLNLFTIAPVFQRAAEEPLLLSYAQQRQWFLWQWAPQSTAYNIPTALRLKGRLDVAALQRSIEALVDRHESLRSVFTQQDDQPLQVVLPAGPFALDVDELHLPQGEALEAHLQAFVEQETGKLFDLQAGPLMRARLLRLAADDHVLVMTLHHIVSDGWSMQVMVEELVQFYAGFSQGQTVQLPELTIQYPDYAQWQRQWMEAGEQERQLAYWQDKLGGEQPVLELPTDFPRPALQSFAGASCRLILDEVLAESLKTLAKRENTTLFVLLLASFQVLLHRYSGQEDIRVGVPVANRGRAEIERLIGFFVNTQVLKADIDGQGSFIELLRQVRQTAQDAQAHQDLPFEQLVEALQPGRSLSHSPLFQVMFNHQAESRSDAQTGLSELHVERLEWQSQTAQFDLVLNTVEHAHGIEAVLKYATDLFDASTIERLAQHWQHLLQAVVADPTQRIAQLPLLAAAHERVILEDWNRTAAAYPAGQCIQQLIEEQAARTPEAVALVFAGQQLSYAELNARANQWAHRLLELGVGPDVLVGVAVERSLEMVIGLLAVLKAGGAYVPLDPEYPQDRLSYMIEDSSLKLLLSQAHLALPIPAHVQALDLGQALSGYSSANPQVTLDPENLAYAIYTSGSTGKPKGVMVRHGALTNFIVSMAAAPGIGAQDRLLSLTTFSFDIFGLELYTPLMVGGRVVLASQDTQRDPELILQQVQAQGITLLQATPSTWRMLLESPNAGALAGRRFLCGGEALADELAVRMTALGAQTWNLYGPTETTIWSALQPLSSEHSHPYLGKAIHNTSLYILGEDLAANPVGVAGELLIGGDGLARGYFERPALTAERFLPNPYGEPGGRFYRTGDLARYRADGVIDYISRIDHQVKIRGFRIELGEIEARLLEHAEVREAVVVAQDGAQGPVLVSYLVAPEASEDTLREALKHSLHQQLPDYMVPQYWLFMECLPLTPNGKLDRKALPKPDASQVQKTYVAPSSERQRQVAQIWQEVLKLAQVGLTDNFFELGGHSLLATQVMSRVRQLLNAEVPLRTLFEHSTLQTFVQALEPEASSVQAPALTRIERDQSLPLSYAQERQWFLWQLDPDSAAYHIPTALRLRGTLDVAALEHSFNTLLARHESLRTQFIEEDGGTVQVIQPEMKLTLAVEPFCPTADFDTRLKARVDQEVSQLFNLHQGPLLRAKLLQLAADDYVLIVTQHHIVSDRWSMKVTVDELIELYAGYSQGQDVQLPALPIQYADYALWQRQWMDSGERERQLAYWLEQLGGEQPVLELPTDHPRPAQQSYRGAQIQIPLSAELGAALKQLAQREQVTLFMLLLASFQALLHRYSGQNDIRVGVPIANRNRLETERLIGFFVNTQVLKAEFSEGLSFRDFLGQVRRSALAGQAWQDLPFEQLVDRLQPERSLSHNPLFQVMFNHQSQDPQHLSTSIRLDALHVEGLSWESATAQFDLTLNTFESEDGVSASLIYATDLFEAATIERLALHWQTLLQGIVSDPQQSVAELALLSIREAQLITHDWNTNGSTFADQPGIQHLIEARAEQQPDALALVAGEQTLSYAQLNARANQLAHRLIELGIAAEVRVGVAMPRSSELVIALLAVLKAGGAYVPLDPDYPQDRVAYMLEDSQAKVLLTQASLLEQLPQGDAQVVLVEAGGDAFAGYAQHNPGHRGQSSNLAYVIYTSGSTGKPKGVAIAHRNVLALIHWSQQVYSQDDLQGVLASTSVCFDLSVWEIFVTLASGGSIVMARNALELPDLAARDQVRLINTVPSAIAALQRAGQIPASVRIINLAGEPLKQSLVEVLYAQPTVEHVYDLYGPSEDTTYSTWTRRAIGASANIGRPLDNTASYLLDQQLQTVPIGVAAELYLAGEGITRGYLFRPGLTAERYVPNPFSTTGERLYRTGDLTRYRADGVIEYVGRIDHQVKVRGFRIELGEIEARLLALESVREGVVLAIEGASGQQLVAYLVASVSASEGAAALGEAIKAQLKEHLPEYMVPAHVVFLDQLPLTPNGKLDRKALPVPDLTQNLRAYLAPGNALERQLVAIWQDILKLEQVGVTDNFFTLGGDSIISIQVVSRARQAGIRFTPKDLFQQQTVQRLARVAEVGEPDGLVEQGPVSGACALLPVQQWFFEQAIPERQRWNQSVLLKPLNPLDPQRLEQALQALISHHDGLRLSFDPQNLTASYRSLEQQQLLSAPLWHKTVADLGELEWLADQAQGSLGLEHGPLLRAVLFELPGGEQRLLLVVHHLVVDGVSWRILLEDLQEAYRQLLAGQVITFGLKTVSFKRWVEHLQAHGQSAALLQQLPYWQAQGLADAAQLPCDNPQGSLQNCHAQTVYTRLNSTLTRQLLQDTAVAYRTQINDLLLAALARVICRWTGQGSTLIQLEGHGREELFEQLDLTRTVGWFTSMFPVNLTPAAGVADSIKQIKEQLRAVPDRGVGFGLLRYLGDEPTRQALSQQAVPRITFNYLGQFDGSFDAEDGVLFVPATEAKGAEHSPLASLGNWLSLNGQVYGGELSLGWTFSEQMFSEPVIQRLADEYARELEQLIEHCCQPQHRGLTPSDFPLATLTQQQLDELPASAGAIEDVYALSPMQRGMLFHTLYEPQGGSYTNQVRLDVEGLDPQRFLAAWQATMDVRDVLRTSFVWQGSLEQPVQVVHPHVSVPFTVLDWQGRADLMAQLDARALAERAQGFDLTQAPLLRLVLIRVDALRYHLIYTNHHILMDGWSASQLMGEVLQRYSGETLALNAGRYRDYIQWLQRQDAEASERFWKEQLLALNEPTHLARAIAHTPVAGSQALYGEQRQVVDEPTTQRLRSLAQAHKVTLNTLVQAAWLLLLKRYTGQSSVAFGATVSGRPADLKGVEQQIGLFINTLPVIASPQPEQSLESWLHSVQQLNLRLREYEYTPLFDIQRWAAQDGGDLFDSLLVFENYPVSEVLQQEAPKELVFKNVSYFERTNYPLTVMIGVGQTLAFNFSYQCAHFAASTIGQVSEQLLAVLEQMLEVAADSPLGELKLFETSQQQMLHDWNRTAAAYPAGQCIQQLIEEQAARTPEAVALVFAEQQLSYAELNARANQWAHRLLELGVGPDVLVGVAVERSLEMVIGLLAVLKAGGAYVPLDPEYPQDRLGYMIEDSGLKLLLSQAHLALPIPAHVQALDLGQALSGYSSANPQVTLDPENLAYAIYTSGSTGKPKGVMVRHGALTNFIVSMAAAPGIGAQDRLLSLTTFSFDIFGLELYTPLMVGGRVVLASQDTQRDPELILQQVQAQGITLLQATPSTWRMLLESPNAGALAGRRFLCGGEALADELAVRMTALGAQTWNLYGPTETTIWSALQPLSSEHSHPYLGKAINNTSLYILGEDLSANPVGVAGELLIGGDGLARGYFERPALTAERFLPNPYGEPGGRFYRTGDLARYRADGVIDYISRIDHQVKIRGFRIELGEIEARLLEQVSVVEAVVVAVPGPTGPRLVGYVVPQDRLLLAAEQSRQADFVSQLSEQLSIHLADYMVPSSLVLLERMPLTPNGKLDRKALPVPDQALAQQAFVAPGSEVERILADIWQDVLGLRQVGVTDNFFALGGDSISSIQVVSRARQAGLELSPRDIFQHRSIEVLARHIRWAVPAVAADNTLSEQPLHGLNDEQLHSLGLPLARVEHLYPLSPMQQGMLFLGLNAPDAELYINQLSIAVQGLDVERFKRAWGAACERHAILRTGFVWQGLEQPLQFVMDSLELPLVELDLQGAHDLPQRLEQLARDERERGFDLERPPLQRIVLARLGADSYQMVWTYHHLLIDGWSVSQLLGEILQHYSGVALPEPVAYRNYIAWLRQQDPQASQAFWSQQLVRLDEPTYLANAFAGKQRGQGHHALYSRLGEAATERLKGFAQTQHVTLNTLVQAAWLMLLSRYSGQSSVAFGATVAGRPAQLADSERMLGLFINTLPVIQVIDPSRQLGDWLRDIQDYNLQLREREYTPLSDVQRWAGQSGQALFDSIIVFENHPVDQALNAVNDPLLRFGDTGSYGRTNIPMDLMVTLEDGLVIEYMYLQEHFDEASVQSIRRNMEGLLEQLASNAHQPLGNIGLPEALAGEVQPAEPEFDGLYVHQRIAQYAARTPQQPAVLFGETVYSYAELDAAANRLAHLLVAEGVGPEVRVGVAMPRGQSLIVALLAVFKAGGAYVPLDTGYPKDRLTYLMEDSGIALLLTDTSLRETLPALAHVRVLELDQLDLADQPVTDPQVRLQAQNLAYVIYTSGSTGLPKGVAVAHGPLAMHCRAIGERYTMSPEDCELLFMSFAFDGAHERWLTTLTHGGRLLIRDDNLWTPEQTFEALHQHGVTVAAFPPVYLQQLAEHAEREGNPPAVRIYCFGGDAVPQASLALAQRALQPQFIINGYGPTETVVTPLIWKAGPDDTCGAAYAPIGNKVGARSTYVLDSDLNPLPKGAAGELYLGGYGMARGYLDRAGLTAERFVLDPFSLDGGRLYRTGDLVRERQDGVFDYLGRIDNQVKIRGFRIELGEIESRLKGCAGVRDAVVVAREGGSGKQLVGYVVAQDSGVDSGWCDRLREQLRGELPDYMVPAHLVVLERMPLTPNGKLDRKGLPDPDVNQQQRGYVAPRTELEKALAQIWQTVLKVEKVGLGDNFFELGGDSILSLQVVAKARALKVHGFSLKLRDLMQKPTIGELTGSGEAPALAAKPVSILTMNQGETELAPLFCVHAGFGTVFDYEPVARLLAGRRSVQAIQCRMLLDANWQDSSLERMAVDYVDDLRARQPHGPYHLLGWSLGGTLAILMTAELEHQGQQVEFLGLMDSFVPGTEPAGEMDDGLEDLHSFIQVMMPGVQAILPVTLDETPAGLRQLFAGLLAQQTVAVGSLSQVLGADELGHIFSVARRLKRLSLALTRCPQIQAAPHCWWAAGHEAAAQALGLQLGQDAAGPSLPCGHFEVPRNSRFLESLDQALTRLLTPISA</sequence>
<evidence type="ECO:0000256" key="2">
    <source>
        <dbReference type="ARBA" id="ARBA00022450"/>
    </source>
</evidence>
<dbReference type="Gene3D" id="3.30.559.10">
    <property type="entry name" value="Chloramphenicol acetyltransferase-like domain"/>
    <property type="match status" value="5"/>
</dbReference>
<dbReference type="InterPro" id="IPR025110">
    <property type="entry name" value="AMP-bd_C"/>
</dbReference>
<dbReference type="NCBIfam" id="TIGR01733">
    <property type="entry name" value="AA-adenyl-dom"/>
    <property type="match status" value="4"/>
</dbReference>
<keyword evidence="6" id="KW-1185">Reference proteome</keyword>
<evidence type="ECO:0000256" key="1">
    <source>
        <dbReference type="ARBA" id="ARBA00001957"/>
    </source>
</evidence>
<feature type="domain" description="Carrier" evidence="4">
    <location>
        <begin position="1004"/>
        <end position="1079"/>
    </location>
</feature>
<keyword evidence="2" id="KW-0596">Phosphopantetheine</keyword>
<dbReference type="CDD" id="cd19534">
    <property type="entry name" value="E_NRPS"/>
    <property type="match status" value="1"/>
</dbReference>
<name>A0ABY0WHN2_9PSED</name>
<dbReference type="NCBIfam" id="NF004282">
    <property type="entry name" value="PRK05691.1"/>
    <property type="match status" value="8"/>
</dbReference>
<dbReference type="InterPro" id="IPR010060">
    <property type="entry name" value="NRPS_synth"/>
</dbReference>
<evidence type="ECO:0000256" key="3">
    <source>
        <dbReference type="ARBA" id="ARBA00022553"/>
    </source>
</evidence>
<dbReference type="Pfam" id="PF13193">
    <property type="entry name" value="AMP-binding_C"/>
    <property type="match status" value="4"/>
</dbReference>
<dbReference type="InterPro" id="IPR001031">
    <property type="entry name" value="Thioesterase"/>
</dbReference>
<dbReference type="InterPro" id="IPR023213">
    <property type="entry name" value="CAT-like_dom_sf"/>
</dbReference>
<comment type="cofactor">
    <cofactor evidence="1">
        <name>pantetheine 4'-phosphate</name>
        <dbReference type="ChEBI" id="CHEBI:47942"/>
    </cofactor>
</comment>
<gene>
    <name evidence="5" type="ORF">SAMN04490181_2449</name>
</gene>
<evidence type="ECO:0000313" key="5">
    <source>
        <dbReference type="EMBL" id="SDU97657.1"/>
    </source>
</evidence>
<dbReference type="PROSITE" id="PS00455">
    <property type="entry name" value="AMP_BINDING"/>
    <property type="match status" value="2"/>
</dbReference>
<protein>
    <submittedName>
        <fullName evidence="5">Non-ribosomal peptide synthase domain TIGR01720/amino acid adenylation domain-containing protein</fullName>
    </submittedName>
</protein>
<dbReference type="InterPro" id="IPR010071">
    <property type="entry name" value="AA_adenyl_dom"/>
</dbReference>
<proteinExistence type="predicted"/>
<dbReference type="Gene3D" id="2.30.38.10">
    <property type="entry name" value="Luciferase, Domain 3"/>
    <property type="match status" value="4"/>
</dbReference>
<evidence type="ECO:0000259" key="4">
    <source>
        <dbReference type="PROSITE" id="PS50075"/>
    </source>
</evidence>
<dbReference type="Pfam" id="PF00975">
    <property type="entry name" value="Thioesterase"/>
    <property type="match status" value="1"/>
</dbReference>
<dbReference type="Gene3D" id="3.40.50.1820">
    <property type="entry name" value="alpha/beta hydrolase"/>
    <property type="match status" value="1"/>
</dbReference>
<dbReference type="SUPFAM" id="SSF47336">
    <property type="entry name" value="ACP-like"/>
    <property type="match status" value="4"/>
</dbReference>
<dbReference type="InterPro" id="IPR006162">
    <property type="entry name" value="Ppantetheine_attach_site"/>
</dbReference>
<dbReference type="InterPro" id="IPR020845">
    <property type="entry name" value="AMP-binding_CS"/>
</dbReference>
<accession>A0ABY0WHN2</accession>
<dbReference type="CDD" id="cd19543">
    <property type="entry name" value="DCL_NRPS"/>
    <property type="match status" value="2"/>
</dbReference>